<dbReference type="AlphaFoldDB" id="A0A941HRJ9"/>
<dbReference type="InterPro" id="IPR047654">
    <property type="entry name" value="IS1634_transpos"/>
</dbReference>
<dbReference type="GO" id="GO:0003677">
    <property type="term" value="F:DNA binding"/>
    <property type="evidence" value="ECO:0007669"/>
    <property type="project" value="InterPro"/>
</dbReference>
<protein>
    <submittedName>
        <fullName evidence="2">IS1634 family transposase</fullName>
    </submittedName>
</protein>
<reference evidence="2" key="1">
    <citation type="submission" date="2021-04" db="EMBL/GenBank/DDBJ databases">
        <title>Proteiniclasticum sedimins sp. nov., an obligate anaerobic bacterium isolated from anaerobic sludge.</title>
        <authorList>
            <person name="Liu J."/>
        </authorList>
    </citation>
    <scope>NUCLEOTIDE SEQUENCE</scope>
    <source>
        <strain evidence="2">BAD-10</strain>
    </source>
</reference>
<gene>
    <name evidence="2" type="ORF">KCG48_14325</name>
</gene>
<name>A0A941HRJ9_9CLOT</name>
<dbReference type="NCBIfam" id="NF033559">
    <property type="entry name" value="transpos_IS1634"/>
    <property type="match status" value="1"/>
</dbReference>
<evidence type="ECO:0000313" key="3">
    <source>
        <dbReference type="Proteomes" id="UP000675379"/>
    </source>
</evidence>
<dbReference type="PANTHER" id="PTHR34614">
    <property type="match status" value="1"/>
</dbReference>
<dbReference type="InterPro" id="IPR012337">
    <property type="entry name" value="RNaseH-like_sf"/>
</dbReference>
<dbReference type="GO" id="GO:0006313">
    <property type="term" value="P:DNA transposition"/>
    <property type="evidence" value="ECO:0007669"/>
    <property type="project" value="InterPro"/>
</dbReference>
<dbReference type="InterPro" id="IPR002559">
    <property type="entry name" value="Transposase_11"/>
</dbReference>
<dbReference type="GO" id="GO:0004803">
    <property type="term" value="F:transposase activity"/>
    <property type="evidence" value="ECO:0007669"/>
    <property type="project" value="InterPro"/>
</dbReference>
<evidence type="ECO:0000259" key="1">
    <source>
        <dbReference type="Pfam" id="PF01609"/>
    </source>
</evidence>
<dbReference type="Proteomes" id="UP000675379">
    <property type="component" value="Unassembled WGS sequence"/>
</dbReference>
<dbReference type="SUPFAM" id="SSF53098">
    <property type="entry name" value="Ribonuclease H-like"/>
    <property type="match status" value="1"/>
</dbReference>
<dbReference type="Pfam" id="PF01609">
    <property type="entry name" value="DDE_Tnp_1"/>
    <property type="match status" value="1"/>
</dbReference>
<sequence>MYVAITGSGKYRVIQFREDTRIPGTTKKKTHVIQTLGNYERMLAEDPEIIEKLKAEAKRLSAEKKLSSTPVNLEVSSEEILEASDVTSSYYFGHALVLQLWDQLKLDSFFVERSGKRDAQKVIEAIFYLLLHRCGDPSSVLACAKDQAYYAGLEEMKLDRMYDVLDVLDSCKDDLIAHLCKFFEKNTNRANGRAYYDVTTYSFESTRWGELRMFGFSKDHKNNEVQVVMGLLIDNHGIPVTYELFPGNTMDQNTLIQSVNRLKSLYKMEKITVVADRGLNGGANLEYLYTHGHDFVISYTLKRSAQEFKELVWEESGWKDTLDKTIGKRVSREKVVSQQLKFKVPVAPGPLLEQTGKKRGRPRKFDQRLVDVKIHLTWSAKRATKDSADRERMLEKLKKRLEHPYQLKASVKRGVNQFLEMELETENWTLSEEKIREAERYDGYYAVITNNLDLTTQEVYDIYRGLWKIEESFRVLKTDLKAKPVYVHTDGHIRGHFTLCFLALSMLRYAQHLLGQNGEQDASAAKLMDAIHDPLALVQGEYPNVIVTPTRVNATYLTLSRILGMKPLRKNMTLTQFRSSTKLDLTKNLK</sequence>
<dbReference type="EMBL" id="JAGSCS010000046">
    <property type="protein sequence ID" value="MBR0577481.1"/>
    <property type="molecule type" value="Genomic_DNA"/>
</dbReference>
<feature type="domain" description="Transposase IS4-like" evidence="1">
    <location>
        <begin position="219"/>
        <end position="505"/>
    </location>
</feature>
<dbReference type="RefSeq" id="WP_211802872.1">
    <property type="nucleotide sequence ID" value="NZ_JAGSCS010000046.1"/>
</dbReference>
<accession>A0A941HRJ9</accession>
<keyword evidence="3" id="KW-1185">Reference proteome</keyword>
<organism evidence="2 3">
    <name type="scientific">Proteiniclasticum sediminis</name>
    <dbReference type="NCBI Taxonomy" id="2804028"/>
    <lineage>
        <taxon>Bacteria</taxon>
        <taxon>Bacillati</taxon>
        <taxon>Bacillota</taxon>
        <taxon>Clostridia</taxon>
        <taxon>Eubacteriales</taxon>
        <taxon>Clostridiaceae</taxon>
        <taxon>Proteiniclasticum</taxon>
    </lineage>
</organism>
<evidence type="ECO:0000313" key="2">
    <source>
        <dbReference type="EMBL" id="MBR0577481.1"/>
    </source>
</evidence>
<dbReference type="PANTHER" id="PTHR34614:SF2">
    <property type="entry name" value="TRANSPOSASE IS4-LIKE DOMAIN-CONTAINING PROTEIN"/>
    <property type="match status" value="1"/>
</dbReference>
<comment type="caution">
    <text evidence="2">The sequence shown here is derived from an EMBL/GenBank/DDBJ whole genome shotgun (WGS) entry which is preliminary data.</text>
</comment>
<proteinExistence type="predicted"/>